<dbReference type="EMBL" id="RCCB01000011">
    <property type="protein sequence ID" value="RLJ30507.1"/>
    <property type="molecule type" value="Genomic_DNA"/>
</dbReference>
<reference evidence="1 3" key="1">
    <citation type="submission" date="2017-12" db="EMBL/GenBank/DDBJ databases">
        <title>Genomic Encyclopedia of Type Strains, Phase III (KMG-III): the genomes of soil and plant-associated and newly described type strains.</title>
        <authorList>
            <person name="Whitman W."/>
        </authorList>
    </citation>
    <scope>NUCLEOTIDE SEQUENCE [LARGE SCALE GENOMIC DNA]</scope>
    <source>
        <strain evidence="1 3">IP-10</strain>
    </source>
</reference>
<accession>A0A497UKQ0</accession>
<dbReference type="AlphaFoldDB" id="A0A497UKQ0"/>
<organism evidence="2 4">
    <name type="scientific">Flavobacterium lindanitolerans</name>
    <dbReference type="NCBI Taxonomy" id="428988"/>
    <lineage>
        <taxon>Bacteria</taxon>
        <taxon>Pseudomonadati</taxon>
        <taxon>Bacteroidota</taxon>
        <taxon>Flavobacteriia</taxon>
        <taxon>Flavobacteriales</taxon>
        <taxon>Flavobacteriaceae</taxon>
        <taxon>Flavobacterium</taxon>
    </lineage>
</organism>
<protein>
    <submittedName>
        <fullName evidence="2">Uncharacterized protein</fullName>
    </submittedName>
</protein>
<dbReference type="EMBL" id="PJND01000008">
    <property type="protein sequence ID" value="PKW20854.1"/>
    <property type="molecule type" value="Genomic_DNA"/>
</dbReference>
<dbReference type="Proteomes" id="UP000233767">
    <property type="component" value="Unassembled WGS sequence"/>
</dbReference>
<evidence type="ECO:0000313" key="1">
    <source>
        <dbReference type="EMBL" id="PKW20854.1"/>
    </source>
</evidence>
<gene>
    <name evidence="1" type="ORF">B0G92_2133</name>
    <name evidence="2" type="ORF">CLV50_1917</name>
</gene>
<reference evidence="2 4" key="2">
    <citation type="submission" date="2018-10" db="EMBL/GenBank/DDBJ databases">
        <title>Genomic Encyclopedia of Archaeal and Bacterial Type Strains, Phase II (KMG-II): from individual species to whole genera.</title>
        <authorList>
            <person name="Goeker M."/>
        </authorList>
    </citation>
    <scope>NUCLEOTIDE SEQUENCE [LARGE SCALE GENOMIC DNA]</scope>
    <source>
        <strain evidence="2 4">DSM 21886</strain>
    </source>
</reference>
<evidence type="ECO:0000313" key="2">
    <source>
        <dbReference type="EMBL" id="RLJ30507.1"/>
    </source>
</evidence>
<comment type="caution">
    <text evidence="2">The sequence shown here is derived from an EMBL/GenBank/DDBJ whole genome shotgun (WGS) entry which is preliminary data.</text>
</comment>
<evidence type="ECO:0000313" key="3">
    <source>
        <dbReference type="Proteomes" id="UP000233767"/>
    </source>
</evidence>
<sequence>MVAMCQFKMPERLKIAGKNLDDETTRDIIDRIIDCLKSGKAELYKVESFCDIESQSDTPDNIKEEPATFFEVILILDEHQVQDYKIYDALIIDKAIQCLEEDENYISRYWINGDQEYIGIETEF</sequence>
<name>A0A497UKQ0_9FLAO</name>
<keyword evidence="3" id="KW-1185">Reference proteome</keyword>
<proteinExistence type="predicted"/>
<evidence type="ECO:0000313" key="4">
    <source>
        <dbReference type="Proteomes" id="UP000275027"/>
    </source>
</evidence>
<dbReference type="Proteomes" id="UP000275027">
    <property type="component" value="Unassembled WGS sequence"/>
</dbReference>